<evidence type="ECO:0000313" key="7">
    <source>
        <dbReference type="EMBL" id="SDS82230.1"/>
    </source>
</evidence>
<dbReference type="InterPro" id="IPR003766">
    <property type="entry name" value="Uronate_isomerase"/>
</dbReference>
<evidence type="ECO:0000256" key="5">
    <source>
        <dbReference type="ARBA" id="ARBA00020555"/>
    </source>
</evidence>
<dbReference type="EMBL" id="LT629742">
    <property type="protein sequence ID" value="SDS82230.1"/>
    <property type="molecule type" value="Genomic_DNA"/>
</dbReference>
<evidence type="ECO:0000256" key="2">
    <source>
        <dbReference type="ARBA" id="ARBA00004892"/>
    </source>
</evidence>
<gene>
    <name evidence="7" type="ORF">SAMN04489834_2226</name>
</gene>
<protein>
    <recommendedName>
        <fullName evidence="5">Uronate isomerase</fullName>
        <ecNumber evidence="4">5.3.1.12</ecNumber>
    </recommendedName>
</protein>
<name>A0A1H1VC96_9MICO</name>
<dbReference type="PANTHER" id="PTHR30068:SF4">
    <property type="entry name" value="URONATE ISOMERASE"/>
    <property type="match status" value="1"/>
</dbReference>
<organism evidence="7 8">
    <name type="scientific">Microterricola viridarii</name>
    <dbReference type="NCBI Taxonomy" id="412690"/>
    <lineage>
        <taxon>Bacteria</taxon>
        <taxon>Bacillati</taxon>
        <taxon>Actinomycetota</taxon>
        <taxon>Actinomycetes</taxon>
        <taxon>Micrococcales</taxon>
        <taxon>Microbacteriaceae</taxon>
        <taxon>Microterricola</taxon>
    </lineage>
</organism>
<evidence type="ECO:0000256" key="3">
    <source>
        <dbReference type="ARBA" id="ARBA00008397"/>
    </source>
</evidence>
<dbReference type="Gene3D" id="3.20.20.140">
    <property type="entry name" value="Metal-dependent hydrolases"/>
    <property type="match status" value="1"/>
</dbReference>
<dbReference type="GO" id="GO:0019698">
    <property type="term" value="P:D-galacturonate catabolic process"/>
    <property type="evidence" value="ECO:0007669"/>
    <property type="project" value="TreeGrafter"/>
</dbReference>
<dbReference type="GO" id="GO:0008880">
    <property type="term" value="F:glucuronate isomerase activity"/>
    <property type="evidence" value="ECO:0007669"/>
    <property type="project" value="UniProtKB-EC"/>
</dbReference>
<comment type="catalytic activity">
    <reaction evidence="1">
        <text>D-glucuronate = D-fructuronate</text>
        <dbReference type="Rhea" id="RHEA:13049"/>
        <dbReference type="ChEBI" id="CHEBI:58720"/>
        <dbReference type="ChEBI" id="CHEBI:59863"/>
        <dbReference type="EC" id="5.3.1.12"/>
    </reaction>
</comment>
<proteinExistence type="inferred from homology"/>
<evidence type="ECO:0000256" key="1">
    <source>
        <dbReference type="ARBA" id="ARBA00001165"/>
    </source>
</evidence>
<evidence type="ECO:0000313" key="8">
    <source>
        <dbReference type="Proteomes" id="UP000181956"/>
    </source>
</evidence>
<accession>A0A1H1VC96</accession>
<dbReference type="UniPathway" id="UPA00246"/>
<keyword evidence="8" id="KW-1185">Reference proteome</keyword>
<sequence>MGCRAWPEMALLTQRRGPKFAVQTLRVRWCSWRVRVAMKLGLSGMNEKLSSNRNDHDHDRLFPADPNTRGLARDLYQRVADAPIVSPHGHVPARWLAEDTPFPDPAALLVSHDHYVTRLLHASGVDLASLGLGGHAVDPREVWRIFAAHWHLFAGTASGYWIEQELRAELKIDTPLTPATADGIFDHIHELLGTAEFRPRALFERFGIEVLATTDDPLDDLADHAAIARSGLAGRVLPTFRPDRYLDPDAESFSLNVNRLLAATGEPATFVGYLSALAARRQHFIGHGAVSADHGVEELVTVEMSDADAERLFRVVIGGGASQQDRRAFTGHMLLRMAQLSIDDGLVMTIHAGVVRNHHTETHRRFGADTGHDFPRRTDFVGGLRPLLERFGLERDFHLVLFAVDETVYSREIGPMASFYPSVYIGAPWWFLDAPDAMLRFRSAVTESAGFSRGSGFIDDTRAFLSIPARHDTARRTDASFLARLVVEGRISVAAAGAIIDDIVGPQPKRVFKL</sequence>
<comment type="similarity">
    <text evidence="3">Belongs to the metallo-dependent hydrolases superfamily. Uronate isomerase family.</text>
</comment>
<dbReference type="NCBIfam" id="NF002794">
    <property type="entry name" value="PRK02925.1"/>
    <property type="match status" value="1"/>
</dbReference>
<dbReference type="Gene3D" id="1.10.2020.10">
    <property type="entry name" value="uronate isomerase, domain 2, chain A"/>
    <property type="match status" value="1"/>
</dbReference>
<keyword evidence="6 7" id="KW-0413">Isomerase</keyword>
<reference evidence="8" key="1">
    <citation type="submission" date="2016-10" db="EMBL/GenBank/DDBJ databases">
        <authorList>
            <person name="Varghese N."/>
            <person name="Submissions S."/>
        </authorList>
    </citation>
    <scope>NUCLEOTIDE SEQUENCE [LARGE SCALE GENOMIC DNA]</scope>
    <source>
        <strain evidence="8">DSM 21772</strain>
    </source>
</reference>
<dbReference type="AlphaFoldDB" id="A0A1H1VC96"/>
<evidence type="ECO:0000256" key="4">
    <source>
        <dbReference type="ARBA" id="ARBA00012546"/>
    </source>
</evidence>
<evidence type="ECO:0000256" key="6">
    <source>
        <dbReference type="ARBA" id="ARBA00023235"/>
    </source>
</evidence>
<comment type="pathway">
    <text evidence="2">Carbohydrate metabolism; pentose and glucuronate interconversion.</text>
</comment>
<dbReference type="GO" id="GO:0042840">
    <property type="term" value="P:D-glucuronate catabolic process"/>
    <property type="evidence" value="ECO:0007669"/>
    <property type="project" value="TreeGrafter"/>
</dbReference>
<dbReference type="EC" id="5.3.1.12" evidence="4"/>
<dbReference type="STRING" id="412690.SAMN04489834_2226"/>
<dbReference type="Proteomes" id="UP000181956">
    <property type="component" value="Chromosome I"/>
</dbReference>
<dbReference type="PANTHER" id="PTHR30068">
    <property type="entry name" value="URONATE ISOMERASE"/>
    <property type="match status" value="1"/>
</dbReference>
<dbReference type="InterPro" id="IPR032466">
    <property type="entry name" value="Metal_Hydrolase"/>
</dbReference>
<dbReference type="Pfam" id="PF02614">
    <property type="entry name" value="UxaC"/>
    <property type="match status" value="1"/>
</dbReference>
<dbReference type="SUPFAM" id="SSF51556">
    <property type="entry name" value="Metallo-dependent hydrolases"/>
    <property type="match status" value="1"/>
</dbReference>